<dbReference type="Proteomes" id="UP000070598">
    <property type="component" value="Unassembled WGS sequence"/>
</dbReference>
<organism evidence="2 4">
    <name type="scientific">Carbonactinospora thermoautotrophica</name>
    <dbReference type="NCBI Taxonomy" id="1469144"/>
    <lineage>
        <taxon>Bacteria</taxon>
        <taxon>Bacillati</taxon>
        <taxon>Actinomycetota</taxon>
        <taxon>Actinomycetes</taxon>
        <taxon>Kitasatosporales</taxon>
        <taxon>Carbonactinosporaceae</taxon>
        <taxon>Carbonactinospora</taxon>
    </lineage>
</organism>
<name>A0A132NGC5_9ACTN</name>
<evidence type="ECO:0000313" key="3">
    <source>
        <dbReference type="Proteomes" id="UP000070188"/>
    </source>
</evidence>
<comment type="caution">
    <text evidence="2">The sequence shown here is derived from an EMBL/GenBank/DDBJ whole genome shotgun (WGS) entry which is preliminary data.</text>
</comment>
<evidence type="ECO:0000313" key="4">
    <source>
        <dbReference type="Proteomes" id="UP000070598"/>
    </source>
</evidence>
<reference evidence="2" key="2">
    <citation type="submission" date="2015-02" db="EMBL/GenBank/DDBJ databases">
        <title>Physiological reanalysis, assessment of diazotrophy, and genome sequences of multiple isolates of Streptomyces thermoautotrophicus.</title>
        <authorList>
            <person name="MacKellar D.C."/>
            <person name="Lieber L."/>
            <person name="Norman J."/>
            <person name="Bolger A."/>
            <person name="Tobin C."/>
            <person name="Murray J.W."/>
            <person name="Prell J."/>
        </authorList>
    </citation>
    <scope>NUCLEOTIDE SEQUENCE [LARGE SCALE GENOMIC DNA]</scope>
    <source>
        <strain evidence="2">UBT1</strain>
    </source>
</reference>
<dbReference type="Proteomes" id="UP000070188">
    <property type="component" value="Unassembled WGS sequence"/>
</dbReference>
<dbReference type="AlphaFoldDB" id="A0A132NGC5"/>
<evidence type="ECO:0000313" key="1">
    <source>
        <dbReference type="EMBL" id="KWX02332.1"/>
    </source>
</evidence>
<reference evidence="1" key="4">
    <citation type="submission" date="2015-04" db="EMBL/GenBank/DDBJ databases">
        <title>Physiological reanalysis, assessment of diazotrophy, and genome sequences of multiple isolates of Streptomyces thermoautotrophicus.</title>
        <authorList>
            <person name="MacKellar D.C."/>
            <person name="Lieber L."/>
            <person name="Norman J."/>
            <person name="Bolger A."/>
            <person name="Tobin C."/>
            <person name="Murray J.W."/>
            <person name="Woodward J."/>
            <person name="Friesen M."/>
            <person name="Prell J."/>
        </authorList>
    </citation>
    <scope>NUCLEOTIDE SEQUENCE [LARGE SCALE GENOMIC DNA]</scope>
    <source>
        <strain evidence="1">H1</strain>
    </source>
</reference>
<gene>
    <name evidence="1" type="ORF">LI90_3375</name>
    <name evidence="2" type="ORF">TR74_11325</name>
</gene>
<dbReference type="EMBL" id="LAXD01000001">
    <property type="protein sequence ID" value="KWX02332.1"/>
    <property type="molecule type" value="Genomic_DNA"/>
</dbReference>
<protein>
    <submittedName>
        <fullName evidence="2">Uncharacterized protein</fullName>
    </submittedName>
</protein>
<reference evidence="4" key="1">
    <citation type="submission" date="2015-02" db="EMBL/GenBank/DDBJ databases">
        <title>Physiological reanalysis, assessment of diazotrophy, and genome sequences of multiple isolates of Streptomyces thermoautotrophicus.</title>
        <authorList>
            <person name="MacKellar D.C."/>
            <person name="Lieber L."/>
            <person name="Norman J."/>
            <person name="Bolger A."/>
            <person name="Tobin C."/>
            <person name="Murray J.W."/>
            <person name="Friesen M."/>
            <person name="Prell J."/>
        </authorList>
    </citation>
    <scope>NUCLEOTIDE SEQUENCE [LARGE SCALE GENOMIC DNA]</scope>
    <source>
        <strain evidence="4">UBT1</strain>
    </source>
</reference>
<reference evidence="3" key="3">
    <citation type="submission" date="2015-04" db="EMBL/GenBank/DDBJ databases">
        <title>Physiological reanalysis, assessment of diazotrophy, and genome sequences of multiple isolates of Streptomyces thermoautotrophicus.</title>
        <authorList>
            <person name="MacKellar D.C."/>
            <person name="Lieber L."/>
            <person name="Norman J."/>
            <person name="Bolger A."/>
            <person name="Tobin C."/>
            <person name="Murray J.W."/>
            <person name="Chang R."/>
            <person name="Ford T."/>
            <person name="Nguyen P.Q."/>
            <person name="Woodward J."/>
            <person name="Permingeat H."/>
            <person name="Joshi N.S."/>
            <person name="Silver P.A."/>
            <person name="Usadel B."/>
            <person name="Rutherford A.W."/>
            <person name="Friesen M."/>
            <person name="Prell J."/>
        </authorList>
    </citation>
    <scope>NUCLEOTIDE SEQUENCE [LARGE SCALE GENOMIC DNA]</scope>
    <source>
        <strain evidence="3">H1</strain>
    </source>
</reference>
<dbReference type="PATRIC" id="fig|1469144.10.peg.3626"/>
<sequence length="121" mass="13932">MSVEDQKVNPWRCEGMADYPHPSRTTPHVINQHFDLKCAIPAPHARIDAAMYRKRWYGWEKVATGSADKRNTARLRAVTPWKCPQGQRDRFYGIGLFRVEGGGKTWSARVYNENETHIVCS</sequence>
<keyword evidence="3" id="KW-1185">Reference proteome</keyword>
<proteinExistence type="predicted"/>
<dbReference type="EMBL" id="JYIK01000877">
    <property type="protein sequence ID" value="KWX09153.1"/>
    <property type="molecule type" value="Genomic_DNA"/>
</dbReference>
<accession>A0A132NGC5</accession>
<evidence type="ECO:0000313" key="2">
    <source>
        <dbReference type="EMBL" id="KWX09153.1"/>
    </source>
</evidence>